<dbReference type="Pfam" id="PF00083">
    <property type="entry name" value="Sugar_tr"/>
    <property type="match status" value="1"/>
</dbReference>
<name>A0A132B2J5_MOLSC</name>
<evidence type="ECO:0000259" key="10">
    <source>
        <dbReference type="PROSITE" id="PS50850"/>
    </source>
</evidence>
<keyword evidence="8" id="KW-0175">Coiled coil</keyword>
<dbReference type="InParanoid" id="A0A132B2J5"/>
<evidence type="ECO:0000256" key="4">
    <source>
        <dbReference type="ARBA" id="ARBA00022692"/>
    </source>
</evidence>
<dbReference type="PANTHER" id="PTHR48022:SF71">
    <property type="entry name" value="ALPHA-GLUCOSIDE TRANSPORTER, PUTATIVE (AFU_ORTHOLOGUE AFUA_4G02650)-RELATED"/>
    <property type="match status" value="1"/>
</dbReference>
<feature type="transmembrane region" description="Helical" evidence="9">
    <location>
        <begin position="123"/>
        <end position="140"/>
    </location>
</feature>
<dbReference type="EMBL" id="KQ947445">
    <property type="protein sequence ID" value="KUJ06612.1"/>
    <property type="molecule type" value="Genomic_DNA"/>
</dbReference>
<keyword evidence="12" id="KW-1185">Reference proteome</keyword>
<dbReference type="PROSITE" id="PS50850">
    <property type="entry name" value="MFS"/>
    <property type="match status" value="1"/>
</dbReference>
<feature type="transmembrane region" description="Helical" evidence="9">
    <location>
        <begin position="394"/>
        <end position="420"/>
    </location>
</feature>
<keyword evidence="5 9" id="KW-1133">Transmembrane helix</keyword>
<dbReference type="PANTHER" id="PTHR48022">
    <property type="entry name" value="PLASTIDIC GLUCOSE TRANSPORTER 4"/>
    <property type="match status" value="1"/>
</dbReference>
<dbReference type="InterPro" id="IPR050360">
    <property type="entry name" value="MFS_Sugar_Transporters"/>
</dbReference>
<keyword evidence="6 9" id="KW-0472">Membrane</keyword>
<feature type="domain" description="Major facilitator superfamily (MFS) profile" evidence="10">
    <location>
        <begin position="47"/>
        <end position="488"/>
    </location>
</feature>
<keyword evidence="3 7" id="KW-0813">Transport</keyword>
<comment type="subcellular location">
    <subcellularLocation>
        <location evidence="1">Membrane</location>
        <topology evidence="1">Multi-pass membrane protein</topology>
    </subcellularLocation>
</comment>
<feature type="transmembrane region" description="Helical" evidence="9">
    <location>
        <begin position="180"/>
        <end position="200"/>
    </location>
</feature>
<feature type="transmembrane region" description="Helical" evidence="9">
    <location>
        <begin position="44"/>
        <end position="65"/>
    </location>
</feature>
<protein>
    <submittedName>
        <fullName evidence="11">Maltose permease</fullName>
    </submittedName>
</protein>
<dbReference type="FunFam" id="1.20.1250.20:FF:000078">
    <property type="entry name" value="MFS maltose transporter, putative"/>
    <property type="match status" value="1"/>
</dbReference>
<feature type="coiled-coil region" evidence="8">
    <location>
        <begin position="246"/>
        <end position="273"/>
    </location>
</feature>
<dbReference type="InterPro" id="IPR003663">
    <property type="entry name" value="Sugar/inositol_transpt"/>
</dbReference>
<dbReference type="OrthoDB" id="6612291at2759"/>
<dbReference type="GO" id="GO:0016020">
    <property type="term" value="C:membrane"/>
    <property type="evidence" value="ECO:0007669"/>
    <property type="project" value="UniProtKB-SubCell"/>
</dbReference>
<dbReference type="AlphaFoldDB" id="A0A132B2J5"/>
<evidence type="ECO:0000256" key="3">
    <source>
        <dbReference type="ARBA" id="ARBA00022448"/>
    </source>
</evidence>
<feature type="transmembrane region" description="Helical" evidence="9">
    <location>
        <begin position="85"/>
        <end position="111"/>
    </location>
</feature>
<evidence type="ECO:0000256" key="6">
    <source>
        <dbReference type="ARBA" id="ARBA00023136"/>
    </source>
</evidence>
<feature type="transmembrane region" description="Helical" evidence="9">
    <location>
        <begin position="432"/>
        <end position="454"/>
    </location>
</feature>
<sequence length="524" mass="57705">MGLKFDETTPLIKEIDIQSEYSALHTEFEHHLGVWQAIKVYSPAVFWCIIVSLTVVLNGFDNALIGSLISVESFTQQFGRPYGDVYVISAAWLGAFNYAAMLGGAIGSLAAGILYDRLGPKRTLGLCVFGSIGATIIQFFSTTPAVLFLGLLLNGTLVGFFPVVASAYIGEVCPVVLRGIMGSMVNLGFVVGQLIASGLLKATENMTSEWEYKMPLASQWILPVVLMLFLPIMPASPWWLVRKGKVEKAEKALKKLSTKAVNTRNALANIEETLSHEQNSGEQVNVLDCFRGTNLRRLIIAVMAYQLQPLTGNVFFITYSVYFFTNAGLSLSDAFSLKLWLTIAGFFATILAWPVMSWTGRRPILIIGTAFLTMTMFLIGVLDLDFVRTSSSIYTQSMLMVFATIVYDLSTGPMCFVILCEIPAPRVRGITIAIASVLTSITSVIITVLIPYGLNIDQLNLGGKVGFVFMVLGALCTAWCFFCLPESKGRTFEELDILFEKEVPSRKFQDYDVLGEEEECTILY</sequence>
<gene>
    <name evidence="11" type="ORF">LY89DRAFT_692418</name>
</gene>
<feature type="transmembrane region" description="Helical" evidence="9">
    <location>
        <begin position="337"/>
        <end position="356"/>
    </location>
</feature>
<evidence type="ECO:0000256" key="5">
    <source>
        <dbReference type="ARBA" id="ARBA00022989"/>
    </source>
</evidence>
<feature type="transmembrane region" description="Helical" evidence="9">
    <location>
        <begin position="146"/>
        <end position="168"/>
    </location>
</feature>
<dbReference type="KEGG" id="psco:LY89DRAFT_692418"/>
<evidence type="ECO:0000256" key="1">
    <source>
        <dbReference type="ARBA" id="ARBA00004141"/>
    </source>
</evidence>
<evidence type="ECO:0000256" key="9">
    <source>
        <dbReference type="SAM" id="Phobius"/>
    </source>
</evidence>
<dbReference type="NCBIfam" id="TIGR00879">
    <property type="entry name" value="SP"/>
    <property type="match status" value="1"/>
</dbReference>
<evidence type="ECO:0000313" key="12">
    <source>
        <dbReference type="Proteomes" id="UP000070700"/>
    </source>
</evidence>
<dbReference type="GO" id="GO:0005351">
    <property type="term" value="F:carbohydrate:proton symporter activity"/>
    <property type="evidence" value="ECO:0007669"/>
    <property type="project" value="TreeGrafter"/>
</dbReference>
<reference evidence="11 12" key="1">
    <citation type="submission" date="2015-10" db="EMBL/GenBank/DDBJ databases">
        <title>Full genome of DAOMC 229536 Phialocephala scopiformis, a fungal endophyte of spruce producing the potent anti-insectan compound rugulosin.</title>
        <authorList>
            <consortium name="DOE Joint Genome Institute"/>
            <person name="Walker A.K."/>
            <person name="Frasz S.L."/>
            <person name="Seifert K.A."/>
            <person name="Miller J.D."/>
            <person name="Mondo S.J."/>
            <person name="Labutti K."/>
            <person name="Lipzen A."/>
            <person name="Dockter R."/>
            <person name="Kennedy M."/>
            <person name="Grigoriev I.V."/>
            <person name="Spatafora J.W."/>
        </authorList>
    </citation>
    <scope>NUCLEOTIDE SEQUENCE [LARGE SCALE GENOMIC DNA]</scope>
    <source>
        <strain evidence="11 12">CBS 120377</strain>
    </source>
</reference>
<dbReference type="SUPFAM" id="SSF103473">
    <property type="entry name" value="MFS general substrate transporter"/>
    <property type="match status" value="1"/>
</dbReference>
<dbReference type="Gene3D" id="1.20.1250.20">
    <property type="entry name" value="MFS general substrate transporter like domains"/>
    <property type="match status" value="1"/>
</dbReference>
<feature type="transmembrane region" description="Helical" evidence="9">
    <location>
        <begin position="298"/>
        <end position="325"/>
    </location>
</feature>
<evidence type="ECO:0000313" key="11">
    <source>
        <dbReference type="EMBL" id="KUJ06612.1"/>
    </source>
</evidence>
<comment type="similarity">
    <text evidence="2 7">Belongs to the major facilitator superfamily. Sugar transporter (TC 2.A.1.1) family.</text>
</comment>
<feature type="transmembrane region" description="Helical" evidence="9">
    <location>
        <begin position="220"/>
        <end position="241"/>
    </location>
</feature>
<dbReference type="InterPro" id="IPR005828">
    <property type="entry name" value="MFS_sugar_transport-like"/>
</dbReference>
<accession>A0A132B2J5</accession>
<feature type="transmembrane region" description="Helical" evidence="9">
    <location>
        <begin position="466"/>
        <end position="484"/>
    </location>
</feature>
<dbReference type="RefSeq" id="XP_018060967.1">
    <property type="nucleotide sequence ID" value="XM_018216536.1"/>
</dbReference>
<feature type="transmembrane region" description="Helical" evidence="9">
    <location>
        <begin position="363"/>
        <end position="382"/>
    </location>
</feature>
<dbReference type="GeneID" id="28826262"/>
<dbReference type="InterPro" id="IPR020846">
    <property type="entry name" value="MFS_dom"/>
</dbReference>
<dbReference type="Proteomes" id="UP000070700">
    <property type="component" value="Unassembled WGS sequence"/>
</dbReference>
<dbReference type="InterPro" id="IPR036259">
    <property type="entry name" value="MFS_trans_sf"/>
</dbReference>
<evidence type="ECO:0000256" key="2">
    <source>
        <dbReference type="ARBA" id="ARBA00010992"/>
    </source>
</evidence>
<evidence type="ECO:0000256" key="7">
    <source>
        <dbReference type="RuleBase" id="RU003346"/>
    </source>
</evidence>
<proteinExistence type="inferred from homology"/>
<keyword evidence="4 9" id="KW-0812">Transmembrane</keyword>
<organism evidence="11 12">
    <name type="scientific">Mollisia scopiformis</name>
    <name type="common">Conifer needle endophyte fungus</name>
    <name type="synonym">Phialocephala scopiformis</name>
    <dbReference type="NCBI Taxonomy" id="149040"/>
    <lineage>
        <taxon>Eukaryota</taxon>
        <taxon>Fungi</taxon>
        <taxon>Dikarya</taxon>
        <taxon>Ascomycota</taxon>
        <taxon>Pezizomycotina</taxon>
        <taxon>Leotiomycetes</taxon>
        <taxon>Helotiales</taxon>
        <taxon>Mollisiaceae</taxon>
        <taxon>Mollisia</taxon>
    </lineage>
</organism>
<evidence type="ECO:0000256" key="8">
    <source>
        <dbReference type="SAM" id="Coils"/>
    </source>
</evidence>